<dbReference type="SUPFAM" id="SSF52096">
    <property type="entry name" value="ClpP/crotonase"/>
    <property type="match status" value="1"/>
</dbReference>
<dbReference type="Pfam" id="PF00378">
    <property type="entry name" value="ECH_1"/>
    <property type="match status" value="1"/>
</dbReference>
<reference evidence="3" key="1">
    <citation type="submission" date="2016-10" db="EMBL/GenBank/DDBJ databases">
        <authorList>
            <person name="Varghese N."/>
            <person name="Submissions S."/>
        </authorList>
    </citation>
    <scope>NUCLEOTIDE SEQUENCE [LARGE SCALE GENOMIC DNA]</scope>
    <source>
        <strain evidence="3">LMG 24000</strain>
    </source>
</reference>
<dbReference type="InterPro" id="IPR051683">
    <property type="entry name" value="Enoyl-CoA_Hydratase/Isomerase"/>
</dbReference>
<dbReference type="GO" id="GO:0003824">
    <property type="term" value="F:catalytic activity"/>
    <property type="evidence" value="ECO:0007669"/>
    <property type="project" value="UniProtKB-ARBA"/>
</dbReference>
<dbReference type="InterPro" id="IPR001753">
    <property type="entry name" value="Enoyl-CoA_hydra/iso"/>
</dbReference>
<dbReference type="Proteomes" id="UP000198638">
    <property type="component" value="Unassembled WGS sequence"/>
</dbReference>
<dbReference type="CDD" id="cd06558">
    <property type="entry name" value="crotonase-like"/>
    <property type="match status" value="1"/>
</dbReference>
<evidence type="ECO:0000313" key="2">
    <source>
        <dbReference type="EMBL" id="SEA28913.1"/>
    </source>
</evidence>
<evidence type="ECO:0000313" key="3">
    <source>
        <dbReference type="Proteomes" id="UP000198638"/>
    </source>
</evidence>
<dbReference type="OrthoDB" id="8678890at2"/>
<name>A0A1H3ZYM9_9BURK</name>
<dbReference type="PANTHER" id="PTHR42964">
    <property type="entry name" value="ENOYL-COA HYDRATASE"/>
    <property type="match status" value="1"/>
</dbReference>
<dbReference type="STRING" id="83784.SAMN05192564_101958"/>
<dbReference type="Gene3D" id="3.90.226.10">
    <property type="entry name" value="2-enoyl-CoA Hydratase, Chain A, domain 1"/>
    <property type="match status" value="1"/>
</dbReference>
<sequence>MPTPFVAINRNGPLVEIVLDRPENGNLINAEMSDAIIAAVSSLDDEVKLVRIGSSGPDFCKGRQSPMPPADAKPSAETLRRVVAAPPLALYDALKAVRVPVVSVVRGAALGVGCALAGVCDVALAADDAVFQIPEMERDIPPTLVMSALIGRVPVKTVAHMVLSRQRLSAAEALQAGLVSRIVPAASLDAEANALTQTLLGCSAVTLRAVKQFLHLAPEMSATGASGFAAHLAATALSARF</sequence>
<comment type="similarity">
    <text evidence="1">Belongs to the enoyl-CoA hydratase/isomerase family.</text>
</comment>
<evidence type="ECO:0000256" key="1">
    <source>
        <dbReference type="ARBA" id="ARBA00005254"/>
    </source>
</evidence>
<dbReference type="EMBL" id="FNRQ01000001">
    <property type="protein sequence ID" value="SEA28913.1"/>
    <property type="molecule type" value="Genomic_DNA"/>
</dbReference>
<keyword evidence="3" id="KW-1185">Reference proteome</keyword>
<protein>
    <submittedName>
        <fullName evidence="2">Enoyl-CoA hydratase/carnithine racemase</fullName>
    </submittedName>
</protein>
<dbReference type="InterPro" id="IPR029045">
    <property type="entry name" value="ClpP/crotonase-like_dom_sf"/>
</dbReference>
<organism evidence="2 3">
    <name type="scientific">Paraburkholderia sartisoli</name>
    <dbReference type="NCBI Taxonomy" id="83784"/>
    <lineage>
        <taxon>Bacteria</taxon>
        <taxon>Pseudomonadati</taxon>
        <taxon>Pseudomonadota</taxon>
        <taxon>Betaproteobacteria</taxon>
        <taxon>Burkholderiales</taxon>
        <taxon>Burkholderiaceae</taxon>
        <taxon>Paraburkholderia</taxon>
    </lineage>
</organism>
<accession>A0A1H3ZYM9</accession>
<dbReference type="PANTHER" id="PTHR42964:SF1">
    <property type="entry name" value="POLYKETIDE BIOSYNTHESIS ENOYL-COA HYDRATASE PKSH-RELATED"/>
    <property type="match status" value="1"/>
</dbReference>
<gene>
    <name evidence="2" type="ORF">SAMN05192564_101958</name>
</gene>
<dbReference type="RefSeq" id="WP_090529609.1">
    <property type="nucleotide sequence ID" value="NZ_FNRQ01000001.1"/>
</dbReference>
<proteinExistence type="inferred from homology"/>
<dbReference type="AlphaFoldDB" id="A0A1H3ZYM9"/>